<dbReference type="InterPro" id="IPR025110">
    <property type="entry name" value="AMP-bd_C"/>
</dbReference>
<dbReference type="Gene3D" id="3.40.50.12780">
    <property type="entry name" value="N-terminal domain of ligase-like"/>
    <property type="match status" value="1"/>
</dbReference>
<comment type="caution">
    <text evidence="6">The sequence shown here is derived from an EMBL/GenBank/DDBJ whole genome shotgun (WGS) entry which is preliminary data.</text>
</comment>
<dbReference type="FunFam" id="1.10.1200.10:FF:000005">
    <property type="entry name" value="Nonribosomal peptide synthetase 1"/>
    <property type="match status" value="1"/>
</dbReference>
<dbReference type="PROSITE" id="PS00455">
    <property type="entry name" value="AMP_BINDING"/>
    <property type="match status" value="1"/>
</dbReference>
<evidence type="ECO:0000256" key="2">
    <source>
        <dbReference type="ARBA" id="ARBA00006432"/>
    </source>
</evidence>
<dbReference type="FunFam" id="2.30.38.10:FF:000001">
    <property type="entry name" value="Non-ribosomal peptide synthetase PvdI"/>
    <property type="match status" value="1"/>
</dbReference>
<dbReference type="GO" id="GO:0017000">
    <property type="term" value="P:antibiotic biosynthetic process"/>
    <property type="evidence" value="ECO:0007669"/>
    <property type="project" value="UniProtKB-ARBA"/>
</dbReference>
<dbReference type="Gene3D" id="3.30.559.30">
    <property type="entry name" value="Nonribosomal peptide synthetase, condensation domain"/>
    <property type="match status" value="1"/>
</dbReference>
<dbReference type="InterPro" id="IPR045851">
    <property type="entry name" value="AMP-bd_C_sf"/>
</dbReference>
<dbReference type="Proteomes" id="UP000619355">
    <property type="component" value="Unassembled WGS sequence"/>
</dbReference>
<dbReference type="PANTHER" id="PTHR45527">
    <property type="entry name" value="NONRIBOSOMAL PEPTIDE SYNTHETASE"/>
    <property type="match status" value="1"/>
</dbReference>
<evidence type="ECO:0000259" key="5">
    <source>
        <dbReference type="PROSITE" id="PS50075"/>
    </source>
</evidence>
<dbReference type="GO" id="GO:0005737">
    <property type="term" value="C:cytoplasm"/>
    <property type="evidence" value="ECO:0007669"/>
    <property type="project" value="TreeGrafter"/>
</dbReference>
<dbReference type="AlphaFoldDB" id="A0A919F488"/>
<dbReference type="FunFam" id="3.30.300.30:FF:000010">
    <property type="entry name" value="Enterobactin synthetase component F"/>
    <property type="match status" value="1"/>
</dbReference>
<dbReference type="NCBIfam" id="TIGR01733">
    <property type="entry name" value="AA-adenyl-dom"/>
    <property type="match status" value="1"/>
</dbReference>
<comment type="similarity">
    <text evidence="2">Belongs to the ATP-dependent AMP-binding enzyme family.</text>
</comment>
<dbReference type="PANTHER" id="PTHR45527:SF1">
    <property type="entry name" value="FATTY ACID SYNTHASE"/>
    <property type="match status" value="1"/>
</dbReference>
<evidence type="ECO:0000256" key="1">
    <source>
        <dbReference type="ARBA" id="ARBA00001957"/>
    </source>
</evidence>
<dbReference type="SUPFAM" id="SSF56801">
    <property type="entry name" value="Acetyl-CoA synthetase-like"/>
    <property type="match status" value="1"/>
</dbReference>
<dbReference type="InterPro" id="IPR010071">
    <property type="entry name" value="AA_adenyl_dom"/>
</dbReference>
<dbReference type="InterPro" id="IPR020845">
    <property type="entry name" value="AMP-binding_CS"/>
</dbReference>
<protein>
    <recommendedName>
        <fullName evidence="5">Carrier domain-containing protein</fullName>
    </recommendedName>
</protein>
<dbReference type="InterPro" id="IPR042099">
    <property type="entry name" value="ANL_N_sf"/>
</dbReference>
<dbReference type="InterPro" id="IPR020806">
    <property type="entry name" value="PKS_PP-bd"/>
</dbReference>
<dbReference type="InterPro" id="IPR009081">
    <property type="entry name" value="PP-bd_ACP"/>
</dbReference>
<dbReference type="Pfam" id="PF13193">
    <property type="entry name" value="AMP-binding_C"/>
    <property type="match status" value="1"/>
</dbReference>
<dbReference type="Pfam" id="PF00668">
    <property type="entry name" value="Condensation"/>
    <property type="match status" value="1"/>
</dbReference>
<name>A0A919F488_9ACTN</name>
<dbReference type="InterPro" id="IPR029058">
    <property type="entry name" value="AB_hydrolase_fold"/>
</dbReference>
<dbReference type="PROSITE" id="PS50075">
    <property type="entry name" value="CARRIER"/>
    <property type="match status" value="1"/>
</dbReference>
<dbReference type="GO" id="GO:0003824">
    <property type="term" value="F:catalytic activity"/>
    <property type="evidence" value="ECO:0007669"/>
    <property type="project" value="InterPro"/>
</dbReference>
<evidence type="ECO:0000313" key="7">
    <source>
        <dbReference type="Proteomes" id="UP000619355"/>
    </source>
</evidence>
<dbReference type="Gene3D" id="3.40.50.1820">
    <property type="entry name" value="alpha/beta hydrolase"/>
    <property type="match status" value="1"/>
</dbReference>
<evidence type="ECO:0000256" key="4">
    <source>
        <dbReference type="ARBA" id="ARBA00022553"/>
    </source>
</evidence>
<evidence type="ECO:0000313" key="6">
    <source>
        <dbReference type="EMBL" id="GHG75607.1"/>
    </source>
</evidence>
<dbReference type="GO" id="GO:0044550">
    <property type="term" value="P:secondary metabolite biosynthetic process"/>
    <property type="evidence" value="ECO:0007669"/>
    <property type="project" value="TreeGrafter"/>
</dbReference>
<reference evidence="7" key="1">
    <citation type="journal article" date="2019" name="Int. J. Syst. Evol. Microbiol.">
        <title>The Global Catalogue of Microorganisms (GCM) 10K type strain sequencing project: providing services to taxonomists for standard genome sequencing and annotation.</title>
        <authorList>
            <consortium name="The Broad Institute Genomics Platform"/>
            <consortium name="The Broad Institute Genome Sequencing Center for Infectious Disease"/>
            <person name="Wu L."/>
            <person name="Ma J."/>
        </authorList>
    </citation>
    <scope>NUCLEOTIDE SEQUENCE [LARGE SCALE GENOMIC DNA]</scope>
    <source>
        <strain evidence="7">JCM 4253</strain>
    </source>
</reference>
<dbReference type="Pfam" id="PF00550">
    <property type="entry name" value="PP-binding"/>
    <property type="match status" value="1"/>
</dbReference>
<dbReference type="FunFam" id="3.40.50.980:FF:000001">
    <property type="entry name" value="Non-ribosomal peptide synthetase"/>
    <property type="match status" value="1"/>
</dbReference>
<dbReference type="PROSITE" id="PS00012">
    <property type="entry name" value="PHOSPHOPANTETHEINE"/>
    <property type="match status" value="1"/>
</dbReference>
<proteinExistence type="inferred from homology"/>
<keyword evidence="4" id="KW-0597">Phosphoprotein</keyword>
<dbReference type="InterPro" id="IPR036736">
    <property type="entry name" value="ACP-like_sf"/>
</dbReference>
<dbReference type="GO" id="GO:0008610">
    <property type="term" value="P:lipid biosynthetic process"/>
    <property type="evidence" value="ECO:0007669"/>
    <property type="project" value="UniProtKB-ARBA"/>
</dbReference>
<dbReference type="InterPro" id="IPR023213">
    <property type="entry name" value="CAT-like_dom_sf"/>
</dbReference>
<sequence>MRLSALARRAGLVVSPRDVFAHATVAALAEAGGSRSAAPAEPVPDGPLLELTDGDVTELRAAHPDAADVWPLTPLQAGMSFHALLAPDGVDPYITQQVLELTGELSASVLRSAFDALLARHANLRARFVRLASGRAVQVIAEQAQTPWRECSLAGLDPERQQARVEELLAEEHDRPFAAADAPLLRVLLVRLAEQRHLLVVTDHHLLLDGWSMPLLYGELFDAYAHGGSADGLPPAVPFRTFLAWLTGQDRVAAEQAWAKALDGLAEPTLVAPYADLSVSVAQGTVARTLDAAATDRVGAAARAAGITVNALFNGAWAIALERLTGRGDVVFGTSVSGRASGLPGVERAIGLLMNTVPYRAVLDPAEPLSAALARLQGEQSELIPHHHLGLPEIQRATGLGDLFDTIVGFEDAGRLHEDVQRRVPGLQVALRDAAAPGTAHYPLRLLVRPGNTLNVTLHYRTDLYTEAAAADLLASVLRVAETLTVNPELPVGRLDLLSAPTRRTVLDTWASTAPALPPRTIPEMFAERVAEHPEAPAVRTGSEELDYATLDARANRLARVLLGLGAGPEQIVAVLLPRSARLVTTILAIWKSGAVHMPVDTGYPAERIAFMLSDARPHLILAEPGDLEKIPEDLRDRVVTTDRLVVPAHTAAGDVTDAERPRPLSPRCGAYVIYTSGSTGRPKGVLVTHGGLASFLATQRRHLDLGPHRRVLWFASPSFDGAMGELNTALLSGSCVVVGTFEEMLPGRPLADWVARTGVHCMTLPPSSLAAMPDGSLPPDVTVVTGGEVLPPELVARWAPGRRMLNIYGPTETTIIATVDGPLSAQSAPSIGRPVVGARIRVLDHCLRPLPAGVPGEVYISGAGLARGYLHRPGLTASRYVADPFGEPGARMYRTGDIAQWLDDGRLDYVRRADDQVKLRGFRIEPGEIEAVLTADPSVRHAIVLLREDSPGARRLIAYVVAAGLSGVDPAALRERVAARLPEYMVPAAVVAIDEVPTTAHGKLDRDALQAPDFAPSEGSRTPRTPLEELLCRLFADVLQLEEVGIDDGFFELGGDSITSIKLVTAAREAGLDISPRDVFTHKTVAELAAVATEAAPADEDADADAVHISLDEAELDELIGRFTEGS</sequence>
<keyword evidence="7" id="KW-1185">Reference proteome</keyword>
<dbReference type="EMBL" id="BNBF01000038">
    <property type="protein sequence ID" value="GHG75607.1"/>
    <property type="molecule type" value="Genomic_DNA"/>
</dbReference>
<dbReference type="GO" id="GO:0031177">
    <property type="term" value="F:phosphopantetheine binding"/>
    <property type="evidence" value="ECO:0007669"/>
    <property type="project" value="InterPro"/>
</dbReference>
<keyword evidence="3" id="KW-0596">Phosphopantetheine</keyword>
<dbReference type="Gene3D" id="3.30.300.30">
    <property type="match status" value="1"/>
</dbReference>
<dbReference type="InterPro" id="IPR001242">
    <property type="entry name" value="Condensation_dom"/>
</dbReference>
<dbReference type="SMART" id="SM01294">
    <property type="entry name" value="PKS_PP_betabranch"/>
    <property type="match status" value="1"/>
</dbReference>
<accession>A0A919F488</accession>
<comment type="cofactor">
    <cofactor evidence="1">
        <name>pantetheine 4'-phosphate</name>
        <dbReference type="ChEBI" id="CHEBI:47942"/>
    </cofactor>
</comment>
<evidence type="ECO:0000256" key="3">
    <source>
        <dbReference type="ARBA" id="ARBA00022450"/>
    </source>
</evidence>
<dbReference type="GO" id="GO:0043041">
    <property type="term" value="P:amino acid activation for nonribosomal peptide biosynthetic process"/>
    <property type="evidence" value="ECO:0007669"/>
    <property type="project" value="TreeGrafter"/>
</dbReference>
<dbReference type="Gene3D" id="3.30.559.10">
    <property type="entry name" value="Chloramphenicol acetyltransferase-like domain"/>
    <property type="match status" value="1"/>
</dbReference>
<feature type="domain" description="Carrier" evidence="5">
    <location>
        <begin position="1023"/>
        <end position="1097"/>
    </location>
</feature>
<dbReference type="SUPFAM" id="SSF47336">
    <property type="entry name" value="ACP-like"/>
    <property type="match status" value="1"/>
</dbReference>
<dbReference type="InterPro" id="IPR000873">
    <property type="entry name" value="AMP-dep_synth/lig_dom"/>
</dbReference>
<dbReference type="Pfam" id="PF00501">
    <property type="entry name" value="AMP-binding"/>
    <property type="match status" value="1"/>
</dbReference>
<dbReference type="SMART" id="SM00823">
    <property type="entry name" value="PKS_PP"/>
    <property type="match status" value="1"/>
</dbReference>
<dbReference type="InterPro" id="IPR006162">
    <property type="entry name" value="Ppantetheine_attach_site"/>
</dbReference>
<dbReference type="SUPFAM" id="SSF52777">
    <property type="entry name" value="CoA-dependent acyltransferases"/>
    <property type="match status" value="2"/>
</dbReference>
<organism evidence="6 7">
    <name type="scientific">Streptomyces capoamus</name>
    <dbReference type="NCBI Taxonomy" id="68183"/>
    <lineage>
        <taxon>Bacteria</taxon>
        <taxon>Bacillati</taxon>
        <taxon>Actinomycetota</taxon>
        <taxon>Actinomycetes</taxon>
        <taxon>Kitasatosporales</taxon>
        <taxon>Streptomycetaceae</taxon>
        <taxon>Streptomyces</taxon>
    </lineage>
</organism>
<gene>
    <name evidence="6" type="ORF">GCM10018980_73110</name>
</gene>